<sequence>MKNIYFVVMLLVTTITFAQDVKFEGVIKDTTGVALEMANIMAVNQATKAMDGYSITNEKGRFQISLHPNAVYDIKVSYVGFQPYETTIKTGTENIVRNIVLKEGTMLKEIEIVKEMPVSISGDTIIYNSDSFRNGTERKLEDVLKKLPGVEVNKDGEIQVEGKKVQKIMVEGKDFFDGDTKIATKNIPADALDKIQVLRNYNEVSNLKGLENNEENVALNIKLKEGKKNFWFGDMTAGIGVGHEEDRHIINPKLFYYNPKYSVNVIGNFNNIGELPLTMQDYFKFTGGFKNMMRRGGTSFNVASNDLGIMGLRNNQAKEIDTKFGAANFSYNPSKAWTISGFGVLMGSKTDLLTNVKSTRINESLNTTTFNDETSSTKQDSELGFLKLSSSYVPSEKVHFDYDALVKSSKQDENTSLISNSVTTLNGISVPQYNDVYSQKKQNPFSFNQNLNYYYTLNDKQVFAFEMQHLYQDEDPFYNANLAFLPFVDVPGQPSLLPGYDTDENRNDITQNRFVKTNKVDAKLDYYYMVTPKSNINFTFGNTYSYQNFNSHIFQILDSGSQNDLNDQTNNNDVNYAFNDVFAALHYKFMTGKFTFNPGFSVHYYQTNDEQLGTSNKNSFGRFLPDFYALWQLKKSETLTYNYTMANNFTDINKLAEGYVFSNYNSFFKGNRMLENSLSQVHSLRYFKYNMFNFENIFANLTYTKQIDAIKSKVLFVGNNQVSSSVNMNSNFADETISGSGTYGRSFLRYYKASFGASLNWSKFNNISVGDDSDFEDNLNEVQTTESFTQNYNLKFSTNFKKIPNIEFAYNYTVNDFSNDIFYVDSPSVTLEYYFLDAFSFTSEYSFYHNRNKKGTSDTEYDFLSAALMYQKKGSKWEWKLSGTNLLDTKSINESSFKQLGGISSFSTYVVQPRYLILSLKYAL</sequence>
<reference evidence="1 2" key="2">
    <citation type="journal article" date="2015" name="Stand. Genomic Sci.">
        <title>High quality draft genomic sequence of Flavobacterium enshiense DK69(T) and comparison among Flavobacterium genomes.</title>
        <authorList>
            <person name="Zeng Z."/>
            <person name="Chen C."/>
            <person name="Du H."/>
            <person name="Wang G."/>
            <person name="Li M."/>
        </authorList>
    </citation>
    <scope>NUCLEOTIDE SEQUENCE [LARGE SCALE GENOMIC DNA]</scope>
    <source>
        <strain evidence="1 2">DK69</strain>
    </source>
</reference>
<dbReference type="Proteomes" id="UP000030149">
    <property type="component" value="Unassembled WGS sequence"/>
</dbReference>
<dbReference type="AlphaFoldDB" id="V6S4C2"/>
<accession>V6S4C2</accession>
<dbReference type="Pfam" id="PF13620">
    <property type="entry name" value="CarboxypepD_reg"/>
    <property type="match status" value="1"/>
</dbReference>
<comment type="caution">
    <text evidence="1">The sequence shown here is derived from an EMBL/GenBank/DDBJ whole genome shotgun (WGS) entry which is preliminary data.</text>
</comment>
<dbReference type="SUPFAM" id="SSF49464">
    <property type="entry name" value="Carboxypeptidase regulatory domain-like"/>
    <property type="match status" value="1"/>
</dbReference>
<dbReference type="eggNOG" id="COG1629">
    <property type="taxonomic scope" value="Bacteria"/>
</dbReference>
<name>V6S4C2_9FLAO</name>
<dbReference type="EMBL" id="JRLZ01000015">
    <property type="protein sequence ID" value="KGO95248.1"/>
    <property type="molecule type" value="Genomic_DNA"/>
</dbReference>
<keyword evidence="1" id="KW-0675">Receptor</keyword>
<gene>
    <name evidence="1" type="ORF">Q767_12360</name>
</gene>
<evidence type="ECO:0000313" key="2">
    <source>
        <dbReference type="Proteomes" id="UP000030149"/>
    </source>
</evidence>
<dbReference type="Gene3D" id="2.60.40.1120">
    <property type="entry name" value="Carboxypeptidase-like, regulatory domain"/>
    <property type="match status" value="1"/>
</dbReference>
<dbReference type="SUPFAM" id="SSF56935">
    <property type="entry name" value="Porins"/>
    <property type="match status" value="1"/>
</dbReference>
<dbReference type="InterPro" id="IPR008969">
    <property type="entry name" value="CarboxyPept-like_regulatory"/>
</dbReference>
<keyword evidence="2" id="KW-1185">Reference proteome</keyword>
<dbReference type="STRING" id="1107311.Q767_12360"/>
<proteinExistence type="predicted"/>
<dbReference type="RefSeq" id="WP_023574608.1">
    <property type="nucleotide sequence ID" value="NZ_AVCS01000024.1"/>
</dbReference>
<organism evidence="1 2">
    <name type="scientific">Flavobacterium enshiense DK69</name>
    <dbReference type="NCBI Taxonomy" id="1107311"/>
    <lineage>
        <taxon>Bacteria</taxon>
        <taxon>Pseudomonadati</taxon>
        <taxon>Bacteroidota</taxon>
        <taxon>Flavobacteriia</taxon>
        <taxon>Flavobacteriales</taxon>
        <taxon>Flavobacteriaceae</taxon>
        <taxon>Flavobacterium</taxon>
    </lineage>
</organism>
<dbReference type="PATRIC" id="fig|1107311.3.peg.2607"/>
<protein>
    <submittedName>
        <fullName evidence="1">TonB-dependent receptor</fullName>
    </submittedName>
</protein>
<reference evidence="2" key="1">
    <citation type="submission" date="2013-09" db="EMBL/GenBank/DDBJ databases">
        <authorList>
            <person name="Zeng Z."/>
            <person name="Chen C."/>
        </authorList>
    </citation>
    <scope>NUCLEOTIDE SEQUENCE [LARGE SCALE GENOMIC DNA]</scope>
    <source>
        <strain evidence="2">DK69</strain>
    </source>
</reference>
<dbReference type="OrthoDB" id="603275at2"/>
<evidence type="ECO:0000313" key="1">
    <source>
        <dbReference type="EMBL" id="KGO95248.1"/>
    </source>
</evidence>